<organism evidence="1 2">
    <name type="scientific">Halomicronema hongdechloris C2206</name>
    <dbReference type="NCBI Taxonomy" id="1641165"/>
    <lineage>
        <taxon>Bacteria</taxon>
        <taxon>Bacillati</taxon>
        <taxon>Cyanobacteriota</taxon>
        <taxon>Cyanophyceae</taxon>
        <taxon>Nodosilineales</taxon>
        <taxon>Nodosilineaceae</taxon>
        <taxon>Halomicronema</taxon>
    </lineage>
</organism>
<protein>
    <submittedName>
        <fullName evidence="1">Uncharacterized protein</fullName>
    </submittedName>
</protein>
<proteinExistence type="predicted"/>
<accession>A0A1Z3HLG4</accession>
<evidence type="ECO:0000313" key="2">
    <source>
        <dbReference type="Proteomes" id="UP000191901"/>
    </source>
</evidence>
<dbReference type="STRING" id="1641165.XM38_12675"/>
<reference evidence="1 2" key="1">
    <citation type="journal article" date="2016" name="Biochim. Biophys. Acta">
        <title>Characterization of red-shifted phycobilisomes isolated from the chlorophyll f-containing cyanobacterium Halomicronema hongdechloris.</title>
        <authorList>
            <person name="Li Y."/>
            <person name="Lin Y."/>
            <person name="Garvey C.J."/>
            <person name="Birch D."/>
            <person name="Corkery R.W."/>
            <person name="Loughlin P.C."/>
            <person name="Scheer H."/>
            <person name="Willows R.D."/>
            <person name="Chen M."/>
        </authorList>
    </citation>
    <scope>NUCLEOTIDE SEQUENCE [LARGE SCALE GENOMIC DNA]</scope>
    <source>
        <strain evidence="1 2">C2206</strain>
    </source>
</reference>
<name>A0A1Z3HLG4_9CYAN</name>
<dbReference type="Proteomes" id="UP000191901">
    <property type="component" value="Chromosome"/>
</dbReference>
<dbReference type="EMBL" id="CP021983">
    <property type="protein sequence ID" value="ASC71162.1"/>
    <property type="molecule type" value="Genomic_DNA"/>
</dbReference>
<gene>
    <name evidence="1" type="ORF">XM38_021120</name>
</gene>
<sequence length="78" mass="8540">MSSLSISGEVLAGLTTIAQQFNLSVEELLTRISQGKLAIIDADELEDLLDIRDAALAESDAENQERVPWQAVKQELDL</sequence>
<dbReference type="OrthoDB" id="574565at2"/>
<dbReference type="AlphaFoldDB" id="A0A1Z3HLG4"/>
<dbReference type="KEGG" id="hhg:XM38_021120"/>
<dbReference type="RefSeq" id="WP_080809739.1">
    <property type="nucleotide sequence ID" value="NZ_CP021983.2"/>
</dbReference>
<evidence type="ECO:0000313" key="1">
    <source>
        <dbReference type="EMBL" id="ASC71162.1"/>
    </source>
</evidence>
<keyword evidence="2" id="KW-1185">Reference proteome</keyword>